<keyword evidence="1" id="KW-0677">Repeat</keyword>
<sequence length="1143" mass="126791">MRSVNKFLLVTTAALVMLLVALTAAGGDPFRKVSPAGWASIALAVVLLAAALCHSRPVRILPFKNLASGDDTGRAAAVAMGFAELLHSEIRRILDLVRQEPFMTPADVLNPAGRRGDMVRRSSARVPFKTGVAATGLPGDIKPTEVGTVTLGPLKLQVGTLLTWLERLFGTTLQGSLMEADGVLRVVASQSGLRGGPTWSAQVRIDGDARRADERLARELAHRIELERPGATESGADVDSFQRLVDGLDCYQRFQQEGVLQYLDEAEDHFRAALAHSPGYAAAYHNLGLVYREQRRVRTDIDLGVSEAVGCGPVLMWHKAIALDPTLAPARVQLVRAFLEEADHPDVNADKRAELLEQAIQSADSARKQTSGTHPMEGTLARYWLGAALLKQGGHQRPQTKRGGSDRMVRKALRRFRRTEQDLIDERARRLVVDGDTTAVRPLTGRIAQVLGLESECWFQLAGSAGGLVRWRRVIMAKWRIRTAIRWAPELPELHVLRGRILLKYGHKDRARLAYLEALQRDPQNHHVTVKDVGGLTAMTGTGEARELATDLFILAAHQHPDDAVAWLLLALVSPDERAARSLAGKALALEPGGEDVRRAVDEQWPPLDGTALGALGWEDHFSLRWAQAWNGALEARQTFNEPSLREALKSIEELRGEYGGNRPEVSFIAREVGLLHASLASMIRPSGEERVHWKTAVSRLTEAVRQEPPSGVEMPPLWFVELADAHAALADSQSAAGLGDESSDNYEQAVRNYTAAISRSPKTVRPRYRTGRRGRERLTELSAEQQDLPTRARATAGRAAVYASQGRVGDAVRDCRDALKLAPLYAYPRFTLAWLYREQRAQYDLARQTLQRLIELLPAGEQRDFARLELARTDRKQAETSPDGDSEELLNRAREELVNATREASLDEDLEAWMHEELATVLDLLGRPDEAIVALRTIGGRAQQPHAAQHHERIAHLMTGKEQPWEVERELIEAQEACSARLEMSRGADEEHVLRARLVTLTARVAMFYAEQGIKLGKAHRMAEIALKSASLRDPGRLAICEDARGWVAYREGQLGEAIGLLERAVEHSAGDAQERAHLACALEARSRRLRHRRRDVDRARDHWQQVLDHFPHSPAAEQARHHLDLLPERLHPPRPQASRGL</sequence>
<accession>A0ABV5R299</accession>
<dbReference type="PANTHER" id="PTHR45586">
    <property type="entry name" value="TPR REPEAT-CONTAINING PROTEIN PA4667"/>
    <property type="match status" value="1"/>
</dbReference>
<reference evidence="4 5" key="1">
    <citation type="submission" date="2024-09" db="EMBL/GenBank/DDBJ databases">
        <authorList>
            <person name="Sun Q."/>
            <person name="Mori K."/>
        </authorList>
    </citation>
    <scope>NUCLEOTIDE SEQUENCE [LARGE SCALE GENOMIC DNA]</scope>
    <source>
        <strain evidence="4 5">JCM 3331</strain>
    </source>
</reference>
<evidence type="ECO:0000256" key="2">
    <source>
        <dbReference type="ARBA" id="ARBA00022803"/>
    </source>
</evidence>
<organism evidence="4 5">
    <name type="scientific">Streptomyces yanii</name>
    <dbReference type="NCBI Taxonomy" id="78510"/>
    <lineage>
        <taxon>Bacteria</taxon>
        <taxon>Bacillati</taxon>
        <taxon>Actinomycetota</taxon>
        <taxon>Actinomycetes</taxon>
        <taxon>Kitasatosporales</taxon>
        <taxon>Streptomycetaceae</taxon>
        <taxon>Streptomyces</taxon>
    </lineage>
</organism>
<comment type="caution">
    <text evidence="4">The sequence shown here is derived from an EMBL/GenBank/DDBJ whole genome shotgun (WGS) entry which is preliminary data.</text>
</comment>
<dbReference type="InterPro" id="IPR011990">
    <property type="entry name" value="TPR-like_helical_dom_sf"/>
</dbReference>
<evidence type="ECO:0000313" key="5">
    <source>
        <dbReference type="Proteomes" id="UP001589710"/>
    </source>
</evidence>
<dbReference type="SUPFAM" id="SSF48452">
    <property type="entry name" value="TPR-like"/>
    <property type="match status" value="3"/>
</dbReference>
<evidence type="ECO:0000256" key="3">
    <source>
        <dbReference type="PROSITE-ProRule" id="PRU00339"/>
    </source>
</evidence>
<keyword evidence="5" id="KW-1185">Reference proteome</keyword>
<dbReference type="SMART" id="SM00028">
    <property type="entry name" value="TPR"/>
    <property type="match status" value="5"/>
</dbReference>
<name>A0ABV5R299_9ACTN</name>
<keyword evidence="2 3" id="KW-0802">TPR repeat</keyword>
<evidence type="ECO:0000313" key="4">
    <source>
        <dbReference type="EMBL" id="MFB9571976.1"/>
    </source>
</evidence>
<gene>
    <name evidence="4" type="ORF">ACFFTL_06445</name>
</gene>
<dbReference type="RefSeq" id="WP_345516570.1">
    <property type="nucleotide sequence ID" value="NZ_BAAAXD010000038.1"/>
</dbReference>
<dbReference type="PANTHER" id="PTHR45586:SF1">
    <property type="entry name" value="LIPOPOLYSACCHARIDE ASSEMBLY PROTEIN B"/>
    <property type="match status" value="1"/>
</dbReference>
<dbReference type="Gene3D" id="1.25.40.10">
    <property type="entry name" value="Tetratricopeptide repeat domain"/>
    <property type="match status" value="4"/>
</dbReference>
<evidence type="ECO:0000256" key="1">
    <source>
        <dbReference type="ARBA" id="ARBA00022737"/>
    </source>
</evidence>
<feature type="repeat" description="TPR" evidence="3">
    <location>
        <begin position="492"/>
        <end position="525"/>
    </location>
</feature>
<dbReference type="Pfam" id="PF13174">
    <property type="entry name" value="TPR_6"/>
    <property type="match status" value="1"/>
</dbReference>
<dbReference type="InterPro" id="IPR019734">
    <property type="entry name" value="TPR_rpt"/>
</dbReference>
<dbReference type="EMBL" id="JBHMCG010000031">
    <property type="protein sequence ID" value="MFB9571976.1"/>
    <property type="molecule type" value="Genomic_DNA"/>
</dbReference>
<dbReference type="PROSITE" id="PS50005">
    <property type="entry name" value="TPR"/>
    <property type="match status" value="1"/>
</dbReference>
<dbReference type="Proteomes" id="UP001589710">
    <property type="component" value="Unassembled WGS sequence"/>
</dbReference>
<dbReference type="InterPro" id="IPR051012">
    <property type="entry name" value="CellSynth/LPSAsmb/PSIAsmb"/>
</dbReference>
<protein>
    <submittedName>
        <fullName evidence="4">Tetratricopeptide repeat protein</fullName>
    </submittedName>
</protein>
<proteinExistence type="predicted"/>